<evidence type="ECO:0000313" key="1">
    <source>
        <dbReference type="EMBL" id="GIC92904.1"/>
    </source>
</evidence>
<reference evidence="1" key="2">
    <citation type="submission" date="2021-01" db="EMBL/GenBank/DDBJ databases">
        <title>Pan-genome distribution and transcriptional activeness of fungal secondary metabolism genes in Aspergillus section Fumigati.</title>
        <authorList>
            <person name="Takahashi H."/>
            <person name="Umemura M."/>
            <person name="Ninomiya A."/>
            <person name="Kusuya Y."/>
            <person name="Urayama S."/>
            <person name="Shimizu M."/>
            <person name="Watanabe A."/>
            <person name="Kamei K."/>
            <person name="Yaguchi T."/>
            <person name="Hagiwara D."/>
        </authorList>
    </citation>
    <scope>NUCLEOTIDE SEQUENCE</scope>
    <source>
        <strain evidence="1">IFM 46973</strain>
    </source>
</reference>
<dbReference type="RefSeq" id="XP_043150170.1">
    <property type="nucleotide sequence ID" value="XM_043294235.1"/>
</dbReference>
<reference evidence="1" key="1">
    <citation type="journal article" date="2015" name="Genome Announc.">
        <title>Draft Genome Sequence of the Pathogenic Filamentous Fungus Aspergillus udagawae Strain IFM 46973T.</title>
        <authorList>
            <person name="Kusuya Y."/>
            <person name="Takahashi-Nakaguchi A."/>
            <person name="Takahashi H."/>
            <person name="Yaguchi T."/>
        </authorList>
    </citation>
    <scope>NUCLEOTIDE SEQUENCE</scope>
    <source>
        <strain evidence="1">IFM 46973</strain>
    </source>
</reference>
<evidence type="ECO:0000313" key="2">
    <source>
        <dbReference type="Proteomes" id="UP000036893"/>
    </source>
</evidence>
<comment type="caution">
    <text evidence="1">The sequence shown here is derived from an EMBL/GenBank/DDBJ whole genome shotgun (WGS) entry which is preliminary data.</text>
</comment>
<dbReference type="EMBL" id="BBXM02000007">
    <property type="protein sequence ID" value="GIC92904.1"/>
    <property type="molecule type" value="Genomic_DNA"/>
</dbReference>
<name>A0A8E0QX63_9EURO</name>
<proteinExistence type="predicted"/>
<accession>A0A8E0QX63</accession>
<dbReference type="Proteomes" id="UP000036893">
    <property type="component" value="Unassembled WGS sequence"/>
</dbReference>
<protein>
    <submittedName>
        <fullName evidence="1">Uncharacterized protein</fullName>
    </submittedName>
</protein>
<organism evidence="1 2">
    <name type="scientific">Aspergillus udagawae</name>
    <dbReference type="NCBI Taxonomy" id="91492"/>
    <lineage>
        <taxon>Eukaryota</taxon>
        <taxon>Fungi</taxon>
        <taxon>Dikarya</taxon>
        <taxon>Ascomycota</taxon>
        <taxon>Pezizomycotina</taxon>
        <taxon>Eurotiomycetes</taxon>
        <taxon>Eurotiomycetidae</taxon>
        <taxon>Eurotiales</taxon>
        <taxon>Aspergillaceae</taxon>
        <taxon>Aspergillus</taxon>
        <taxon>Aspergillus subgen. Fumigati</taxon>
    </lineage>
</organism>
<sequence>MIIKYDNDRDEVPNLPRGGGSIEYDNDRQKVKDELAQGGWDVYYGDTVELWEVAIGLLSTVISGGVSLAAWVEWQISVQLAKFGQSLGDIDSDIVKQVIQLLENVIKSGQEGEWNMGGLGVKAGVATYHYSFRVKYPWGGHTGWNALPSNFQPYIGFRLTEKLPKEGGAPPVTPKKAPVSLASTLPIAPTP</sequence>
<dbReference type="AlphaFoldDB" id="A0A8E0QX63"/>
<dbReference type="GeneID" id="66996858"/>
<gene>
    <name evidence="1" type="ORF">Aud_009381</name>
</gene>